<evidence type="ECO:0000256" key="7">
    <source>
        <dbReference type="SAM" id="SignalP"/>
    </source>
</evidence>
<dbReference type="InterPro" id="IPR002324">
    <property type="entry name" value="Cyt_c_ID"/>
</dbReference>
<reference evidence="9 10" key="1">
    <citation type="submission" date="2020-08" db="EMBL/GenBank/DDBJ databases">
        <title>Description of novel Flavobacterium F-400 isolate.</title>
        <authorList>
            <person name="Saticioglu I."/>
            <person name="Duman M."/>
            <person name="Altun S."/>
        </authorList>
    </citation>
    <scope>NUCLEOTIDE SEQUENCE [LARGE SCALE GENOMIC DNA]</scope>
    <source>
        <strain evidence="9 10">F-400</strain>
    </source>
</reference>
<keyword evidence="10" id="KW-1185">Reference proteome</keyword>
<dbReference type="PRINTS" id="PR00606">
    <property type="entry name" value="CYTCHROMECID"/>
</dbReference>
<evidence type="ECO:0000256" key="6">
    <source>
        <dbReference type="PROSITE-ProRule" id="PRU00433"/>
    </source>
</evidence>
<dbReference type="Pfam" id="PF00034">
    <property type="entry name" value="Cytochrom_C"/>
    <property type="match status" value="1"/>
</dbReference>
<sequence>MKLKFVLFGAALLALTSFSNPTLSSKYITITKKASVIYQATDGEKLIAKSDCVGCHKIDKKLIGPSYLDIAKKYPLNDKNVAYLSGKIIKGGSGVWGAVPMSAHGSIKKEDAKSMAKYILSLKK</sequence>
<feature type="chain" id="PRO_5045400179" evidence="7">
    <location>
        <begin position="20"/>
        <end position="124"/>
    </location>
</feature>
<proteinExistence type="predicted"/>
<keyword evidence="1" id="KW-0813">Transport</keyword>
<dbReference type="Proteomes" id="UP000621670">
    <property type="component" value="Unassembled WGS sequence"/>
</dbReference>
<evidence type="ECO:0000256" key="5">
    <source>
        <dbReference type="ARBA" id="ARBA00023004"/>
    </source>
</evidence>
<keyword evidence="7" id="KW-0732">Signal</keyword>
<dbReference type="RefSeq" id="WP_166134377.1">
    <property type="nucleotide sequence ID" value="NZ_JAAOBY010000002.1"/>
</dbReference>
<dbReference type="PROSITE" id="PS51007">
    <property type="entry name" value="CYTC"/>
    <property type="match status" value="1"/>
</dbReference>
<dbReference type="Gene3D" id="1.10.760.10">
    <property type="entry name" value="Cytochrome c-like domain"/>
    <property type="match status" value="1"/>
</dbReference>
<evidence type="ECO:0000313" key="9">
    <source>
        <dbReference type="EMBL" id="MBC5863002.1"/>
    </source>
</evidence>
<feature type="domain" description="Cytochrome c" evidence="8">
    <location>
        <begin position="38"/>
        <end position="123"/>
    </location>
</feature>
<keyword evidence="4" id="KW-0249">Electron transport</keyword>
<comment type="caution">
    <text evidence="9">The sequence shown here is derived from an EMBL/GenBank/DDBJ whole genome shotgun (WGS) entry which is preliminary data.</text>
</comment>
<evidence type="ECO:0000256" key="3">
    <source>
        <dbReference type="ARBA" id="ARBA00022723"/>
    </source>
</evidence>
<feature type="signal peptide" evidence="7">
    <location>
        <begin position="1"/>
        <end position="19"/>
    </location>
</feature>
<evidence type="ECO:0000259" key="8">
    <source>
        <dbReference type="PROSITE" id="PS51007"/>
    </source>
</evidence>
<dbReference type="InterPro" id="IPR036909">
    <property type="entry name" value="Cyt_c-like_dom_sf"/>
</dbReference>
<keyword evidence="3 6" id="KW-0479">Metal-binding</keyword>
<gene>
    <name evidence="9" type="ORF">H8R26_06165</name>
</gene>
<dbReference type="EMBL" id="JACRUM010000002">
    <property type="protein sequence ID" value="MBC5863002.1"/>
    <property type="molecule type" value="Genomic_DNA"/>
</dbReference>
<dbReference type="InterPro" id="IPR009056">
    <property type="entry name" value="Cyt_c-like_dom"/>
</dbReference>
<dbReference type="SUPFAM" id="SSF46626">
    <property type="entry name" value="Cytochrome c"/>
    <property type="match status" value="1"/>
</dbReference>
<protein>
    <submittedName>
        <fullName evidence="9">C-type cytochrome</fullName>
    </submittedName>
</protein>
<accession>A0ABR7JEX0</accession>
<evidence type="ECO:0000256" key="2">
    <source>
        <dbReference type="ARBA" id="ARBA00022617"/>
    </source>
</evidence>
<evidence type="ECO:0000313" key="10">
    <source>
        <dbReference type="Proteomes" id="UP000621670"/>
    </source>
</evidence>
<organism evidence="9 10">
    <name type="scientific">Flavobacterium turcicum</name>
    <dbReference type="NCBI Taxonomy" id="2764718"/>
    <lineage>
        <taxon>Bacteria</taxon>
        <taxon>Pseudomonadati</taxon>
        <taxon>Bacteroidota</taxon>
        <taxon>Flavobacteriia</taxon>
        <taxon>Flavobacteriales</taxon>
        <taxon>Flavobacteriaceae</taxon>
        <taxon>Flavobacterium</taxon>
    </lineage>
</organism>
<name>A0ABR7JEX0_9FLAO</name>
<evidence type="ECO:0000256" key="1">
    <source>
        <dbReference type="ARBA" id="ARBA00022448"/>
    </source>
</evidence>
<evidence type="ECO:0000256" key="4">
    <source>
        <dbReference type="ARBA" id="ARBA00022982"/>
    </source>
</evidence>
<keyword evidence="5 6" id="KW-0408">Iron</keyword>
<keyword evidence="2 6" id="KW-0349">Heme</keyword>